<sequence length="350" mass="40140">MPRFTLKFIAIDDALNLTETEFYLKSTLEIHLQNDLMKFKDLAALWELVELALQTPSLDRTFLGNESGIPVSLLRTDWSGSMLMTLKNDTIDNELLSEADRTDQARWTESVYMALQGESLFELLRTWGNHPVLQNVIAKVQVENADGTILDEANIADAFPPPPPPPKKRLFTKQSIIMTVIIMAVMAVIMLLCWLCKKRRAKKLEEKQRLERREKWNKLKERRDRERAEKKAKELAQQQPGTEEWMDEMTKSLTSIPVRDTSHLSKQSSMGKLNRQSSLHRSGDFLQGSMDSLYAIPESEESSSQFTTPMTSPMSSPRKRPVLRFDEEDFSVDEGDEDEDDSISANAMYM</sequence>
<feature type="compositionally biased region" description="Acidic residues" evidence="1">
    <location>
        <begin position="326"/>
        <end position="342"/>
    </location>
</feature>
<feature type="compositionally biased region" description="Polar residues" evidence="1">
    <location>
        <begin position="302"/>
        <end position="315"/>
    </location>
</feature>
<evidence type="ECO:0000256" key="2">
    <source>
        <dbReference type="SAM" id="Phobius"/>
    </source>
</evidence>
<dbReference type="Proteomes" id="UP000198406">
    <property type="component" value="Unassembled WGS sequence"/>
</dbReference>
<organism evidence="3 4">
    <name type="scientific">Fistulifera solaris</name>
    <name type="common">Oleaginous diatom</name>
    <dbReference type="NCBI Taxonomy" id="1519565"/>
    <lineage>
        <taxon>Eukaryota</taxon>
        <taxon>Sar</taxon>
        <taxon>Stramenopiles</taxon>
        <taxon>Ochrophyta</taxon>
        <taxon>Bacillariophyta</taxon>
        <taxon>Bacillariophyceae</taxon>
        <taxon>Bacillariophycidae</taxon>
        <taxon>Naviculales</taxon>
        <taxon>Naviculaceae</taxon>
        <taxon>Fistulifera</taxon>
    </lineage>
</organism>
<name>A0A1Z5JUY1_FISSO</name>
<evidence type="ECO:0000256" key="1">
    <source>
        <dbReference type="SAM" id="MobiDB-lite"/>
    </source>
</evidence>
<feature type="compositionally biased region" description="Polar residues" evidence="1">
    <location>
        <begin position="264"/>
        <end position="277"/>
    </location>
</feature>
<keyword evidence="2" id="KW-1133">Transmembrane helix</keyword>
<keyword evidence="4" id="KW-1185">Reference proteome</keyword>
<accession>A0A1Z5JUY1</accession>
<protein>
    <submittedName>
        <fullName evidence="3">Uncharacterized protein</fullName>
    </submittedName>
</protein>
<proteinExistence type="predicted"/>
<comment type="caution">
    <text evidence="3">The sequence shown here is derived from an EMBL/GenBank/DDBJ whole genome shotgun (WGS) entry which is preliminary data.</text>
</comment>
<dbReference type="EMBL" id="BDSP01000123">
    <property type="protein sequence ID" value="GAX17854.1"/>
    <property type="molecule type" value="Genomic_DNA"/>
</dbReference>
<keyword evidence="2" id="KW-0472">Membrane</keyword>
<keyword evidence="2" id="KW-0812">Transmembrane</keyword>
<dbReference type="InParanoid" id="A0A1Z5JUY1"/>
<evidence type="ECO:0000313" key="3">
    <source>
        <dbReference type="EMBL" id="GAX17854.1"/>
    </source>
</evidence>
<dbReference type="AlphaFoldDB" id="A0A1Z5JUY1"/>
<gene>
    <name evidence="3" type="ORF">FisN_18Hh057</name>
</gene>
<feature type="region of interest" description="Disordered" evidence="1">
    <location>
        <begin position="295"/>
        <end position="350"/>
    </location>
</feature>
<feature type="compositionally biased region" description="Basic and acidic residues" evidence="1">
    <location>
        <begin position="220"/>
        <end position="234"/>
    </location>
</feature>
<evidence type="ECO:0000313" key="4">
    <source>
        <dbReference type="Proteomes" id="UP000198406"/>
    </source>
</evidence>
<feature type="region of interest" description="Disordered" evidence="1">
    <location>
        <begin position="220"/>
        <end position="277"/>
    </location>
</feature>
<reference evidence="3 4" key="1">
    <citation type="journal article" date="2015" name="Plant Cell">
        <title>Oil accumulation by the oleaginous diatom Fistulifera solaris as revealed by the genome and transcriptome.</title>
        <authorList>
            <person name="Tanaka T."/>
            <person name="Maeda Y."/>
            <person name="Veluchamy A."/>
            <person name="Tanaka M."/>
            <person name="Abida H."/>
            <person name="Marechal E."/>
            <person name="Bowler C."/>
            <person name="Muto M."/>
            <person name="Sunaga Y."/>
            <person name="Tanaka M."/>
            <person name="Yoshino T."/>
            <person name="Taniguchi T."/>
            <person name="Fukuda Y."/>
            <person name="Nemoto M."/>
            <person name="Matsumoto M."/>
            <person name="Wong P.S."/>
            <person name="Aburatani S."/>
            <person name="Fujibuchi W."/>
        </authorList>
    </citation>
    <scope>NUCLEOTIDE SEQUENCE [LARGE SCALE GENOMIC DNA]</scope>
    <source>
        <strain evidence="3 4">JPCC DA0580</strain>
    </source>
</reference>
<feature type="transmembrane region" description="Helical" evidence="2">
    <location>
        <begin position="176"/>
        <end position="196"/>
    </location>
</feature>